<feature type="binding site" evidence="1">
    <location>
        <position position="137"/>
    </location>
    <ligand>
        <name>Mn(2+)</name>
        <dbReference type="ChEBI" id="CHEBI:29035"/>
        <label>2</label>
    </ligand>
</feature>
<dbReference type="PANTHER" id="PTHR11014:SF63">
    <property type="entry name" value="METALLOPEPTIDASE, PUTATIVE (AFU_ORTHOLOGUE AFUA_6G09600)-RELATED"/>
    <property type="match status" value="1"/>
</dbReference>
<dbReference type="GO" id="GO:0016787">
    <property type="term" value="F:hydrolase activity"/>
    <property type="evidence" value="ECO:0007669"/>
    <property type="project" value="UniProtKB-KW"/>
</dbReference>
<dbReference type="EMBL" id="FWXK01000001">
    <property type="protein sequence ID" value="SMC30875.1"/>
    <property type="molecule type" value="Genomic_DNA"/>
</dbReference>
<keyword evidence="1" id="KW-0464">Manganese</keyword>
<protein>
    <submittedName>
        <fullName evidence="2">Amidohydrolase</fullName>
    </submittedName>
</protein>
<evidence type="ECO:0000313" key="3">
    <source>
        <dbReference type="Proteomes" id="UP000243884"/>
    </source>
</evidence>
<dbReference type="Pfam" id="PF01546">
    <property type="entry name" value="Peptidase_M20"/>
    <property type="match status" value="1"/>
</dbReference>
<dbReference type="RefSeq" id="WP_159444410.1">
    <property type="nucleotide sequence ID" value="NZ_FWXK01000001.1"/>
</dbReference>
<dbReference type="Gene3D" id="3.30.70.360">
    <property type="match status" value="1"/>
</dbReference>
<organism evidence="2 3">
    <name type="scientific">Aerococcus suis</name>
    <dbReference type="NCBI Taxonomy" id="371602"/>
    <lineage>
        <taxon>Bacteria</taxon>
        <taxon>Bacillati</taxon>
        <taxon>Bacillota</taxon>
        <taxon>Bacilli</taxon>
        <taxon>Lactobacillales</taxon>
        <taxon>Aerococcaceae</taxon>
        <taxon>Aerococcus</taxon>
    </lineage>
</organism>
<dbReference type="SUPFAM" id="SSF53187">
    <property type="entry name" value="Zn-dependent exopeptidases"/>
    <property type="match status" value="1"/>
</dbReference>
<dbReference type="PANTHER" id="PTHR11014">
    <property type="entry name" value="PEPTIDASE M20 FAMILY MEMBER"/>
    <property type="match status" value="1"/>
</dbReference>
<dbReference type="Gene3D" id="3.40.630.10">
    <property type="entry name" value="Zn peptidases"/>
    <property type="match status" value="1"/>
</dbReference>
<name>A0A1W1Y3Y9_9LACT</name>
<keyword evidence="2" id="KW-0378">Hydrolase</keyword>
<gene>
    <name evidence="2" type="ORF">SAMN04487984_0304</name>
</gene>
<feature type="binding site" evidence="1">
    <location>
        <position position="103"/>
    </location>
    <ligand>
        <name>Mn(2+)</name>
        <dbReference type="ChEBI" id="CHEBI:29035"/>
        <label>2</label>
    </ligand>
</feature>
<comment type="cofactor">
    <cofactor evidence="1">
        <name>Mn(2+)</name>
        <dbReference type="ChEBI" id="CHEBI:29035"/>
    </cofactor>
    <text evidence="1">The Mn(2+) ion enhances activity.</text>
</comment>
<dbReference type="GO" id="GO:0046872">
    <property type="term" value="F:metal ion binding"/>
    <property type="evidence" value="ECO:0007669"/>
    <property type="project" value="UniProtKB-KW"/>
</dbReference>
<dbReference type="NCBIfam" id="TIGR01891">
    <property type="entry name" value="amidohydrolases"/>
    <property type="match status" value="1"/>
</dbReference>
<dbReference type="AlphaFoldDB" id="A0A1W1Y3Y9"/>
<dbReference type="PIRSF" id="PIRSF005962">
    <property type="entry name" value="Pept_M20D_amidohydro"/>
    <property type="match status" value="1"/>
</dbReference>
<sequence>MSPLDRLTQFAEPMINLRRYFHQYPELSLEEFQTTQYIADFFEELGLTPKLLEPTGLVVDLQIDDKKPYLLLRANIDGVYMTELNDHLDYQAVDQVAMHANGHDAQMAALMYVAKTLLEYKEQLAMNIRFLFQPSSEAAGGAQLMIDQNVLSNVELIFGLNWDPSHNTGAMALPKGLTYGRTAMFEATFGGDASAVAHPEQGVDTSIMAAQFILACQSVNTRTIGPSTPSLITIGTAEIGERWNSIPSKATLSGVVRTFDEYADEEISRTLARQAKSIATMQEGLQTFDYTPINEAVVIDEEIVNHIKEELQSKLTDVNWFEAKPALESEDFGAYLQEVPGFMGIVGMGNHEIDTTFSAYNPHYQMDEAAIMSGAQLYLLVAMHDWLNDLR</sequence>
<dbReference type="InterPro" id="IPR036264">
    <property type="entry name" value="Bact_exopeptidase_dim_dom"/>
</dbReference>
<reference evidence="3" key="1">
    <citation type="submission" date="2017-04" db="EMBL/GenBank/DDBJ databases">
        <authorList>
            <person name="Varghese N."/>
            <person name="Submissions S."/>
        </authorList>
    </citation>
    <scope>NUCLEOTIDE SEQUENCE [LARGE SCALE GENOMIC DNA]</scope>
    <source>
        <strain evidence="3">DSM 21500</strain>
    </source>
</reference>
<dbReference type="SUPFAM" id="SSF55031">
    <property type="entry name" value="Bacterial exopeptidase dimerisation domain"/>
    <property type="match status" value="1"/>
</dbReference>
<accession>A0A1W1Y3Y9</accession>
<keyword evidence="1" id="KW-0479">Metal-binding</keyword>
<dbReference type="InterPro" id="IPR017439">
    <property type="entry name" value="Amidohydrolase"/>
</dbReference>
<dbReference type="OrthoDB" id="9776731at2"/>
<keyword evidence="3" id="KW-1185">Reference proteome</keyword>
<dbReference type="Proteomes" id="UP000243884">
    <property type="component" value="Unassembled WGS sequence"/>
</dbReference>
<dbReference type="InterPro" id="IPR002933">
    <property type="entry name" value="Peptidase_M20"/>
</dbReference>
<proteinExistence type="predicted"/>
<evidence type="ECO:0000313" key="2">
    <source>
        <dbReference type="EMBL" id="SMC30875.1"/>
    </source>
</evidence>
<evidence type="ECO:0000256" key="1">
    <source>
        <dbReference type="PIRSR" id="PIRSR005962-1"/>
    </source>
</evidence>
<dbReference type="STRING" id="371602.SAMN04487984_0304"/>